<dbReference type="Proteomes" id="UP001140091">
    <property type="component" value="Unassembled WGS sequence"/>
</dbReference>
<keyword evidence="1" id="KW-0812">Transmembrane</keyword>
<accession>A0A9W8IVY8</accession>
<dbReference type="EMBL" id="JANBPK010001475">
    <property type="protein sequence ID" value="KAJ2922789.1"/>
    <property type="molecule type" value="Genomic_DNA"/>
</dbReference>
<keyword evidence="3" id="KW-1185">Reference proteome</keyword>
<reference evidence="2" key="1">
    <citation type="submission" date="2022-06" db="EMBL/GenBank/DDBJ databases">
        <title>Genome Sequence of Candolleomyces eurysporus.</title>
        <authorList>
            <person name="Buettner E."/>
        </authorList>
    </citation>
    <scope>NUCLEOTIDE SEQUENCE</scope>
    <source>
        <strain evidence="2">VTCC 930004</strain>
    </source>
</reference>
<gene>
    <name evidence="2" type="ORF">H1R20_g14296</name>
</gene>
<sequence length="60" mass="6225">MSSSLSEGGSESLHVFSFSQQVAIIFAAEAAALSGISILVLIVYKLVSAVVPDEFLPLNA</sequence>
<keyword evidence="1" id="KW-1133">Transmembrane helix</keyword>
<dbReference type="AlphaFoldDB" id="A0A9W8IVY8"/>
<keyword evidence="1" id="KW-0472">Membrane</keyword>
<feature type="transmembrane region" description="Helical" evidence="1">
    <location>
        <begin position="20"/>
        <end position="44"/>
    </location>
</feature>
<protein>
    <submittedName>
        <fullName evidence="2">Uncharacterized protein</fullName>
    </submittedName>
</protein>
<name>A0A9W8IVY8_9AGAR</name>
<organism evidence="2 3">
    <name type="scientific">Candolleomyces eurysporus</name>
    <dbReference type="NCBI Taxonomy" id="2828524"/>
    <lineage>
        <taxon>Eukaryota</taxon>
        <taxon>Fungi</taxon>
        <taxon>Dikarya</taxon>
        <taxon>Basidiomycota</taxon>
        <taxon>Agaricomycotina</taxon>
        <taxon>Agaricomycetes</taxon>
        <taxon>Agaricomycetidae</taxon>
        <taxon>Agaricales</taxon>
        <taxon>Agaricineae</taxon>
        <taxon>Psathyrellaceae</taxon>
        <taxon>Candolleomyces</taxon>
    </lineage>
</organism>
<proteinExistence type="predicted"/>
<feature type="non-terminal residue" evidence="2">
    <location>
        <position position="60"/>
    </location>
</feature>
<evidence type="ECO:0000313" key="3">
    <source>
        <dbReference type="Proteomes" id="UP001140091"/>
    </source>
</evidence>
<evidence type="ECO:0000256" key="1">
    <source>
        <dbReference type="SAM" id="Phobius"/>
    </source>
</evidence>
<evidence type="ECO:0000313" key="2">
    <source>
        <dbReference type="EMBL" id="KAJ2922789.1"/>
    </source>
</evidence>
<comment type="caution">
    <text evidence="2">The sequence shown here is derived from an EMBL/GenBank/DDBJ whole genome shotgun (WGS) entry which is preliminary data.</text>
</comment>